<proteinExistence type="predicted"/>
<dbReference type="PANTHER" id="PTHR43617">
    <property type="entry name" value="L-AMINO ACID N-ACETYLTRANSFERASE"/>
    <property type="match status" value="1"/>
</dbReference>
<dbReference type="CDD" id="cd04301">
    <property type="entry name" value="NAT_SF"/>
    <property type="match status" value="1"/>
</dbReference>
<reference evidence="3 5" key="3">
    <citation type="submission" date="2023-03" db="EMBL/GenBank/DDBJ databases">
        <title>Agriculturally important microbes genome sequencing.</title>
        <authorList>
            <person name="Dunlap C."/>
        </authorList>
    </citation>
    <scope>NUCLEOTIDE SEQUENCE [LARGE SCALE GENOMIC DNA]</scope>
    <source>
        <strain evidence="3 5">CBP-3203</strain>
    </source>
</reference>
<dbReference type="InterPro" id="IPR000182">
    <property type="entry name" value="GNAT_dom"/>
</dbReference>
<evidence type="ECO:0000313" key="4">
    <source>
        <dbReference type="Proteomes" id="UP000036168"/>
    </source>
</evidence>
<evidence type="ECO:0000313" key="5">
    <source>
        <dbReference type="Proteomes" id="UP001341297"/>
    </source>
</evidence>
<organism evidence="2 4">
    <name type="scientific">Bacillus glycinifermentans</name>
    <dbReference type="NCBI Taxonomy" id="1664069"/>
    <lineage>
        <taxon>Bacteria</taxon>
        <taxon>Bacillati</taxon>
        <taxon>Bacillota</taxon>
        <taxon>Bacilli</taxon>
        <taxon>Bacillales</taxon>
        <taxon>Bacillaceae</taxon>
        <taxon>Bacillus</taxon>
    </lineage>
</organism>
<dbReference type="Gene3D" id="3.40.630.30">
    <property type="match status" value="1"/>
</dbReference>
<dbReference type="PANTHER" id="PTHR43617:SF38">
    <property type="entry name" value="N-ACETYLTRANSFERASE DOMAIN-CONTAINING PROTEIN"/>
    <property type="match status" value="1"/>
</dbReference>
<dbReference type="PROSITE" id="PS51186">
    <property type="entry name" value="GNAT"/>
    <property type="match status" value="1"/>
</dbReference>
<protein>
    <submittedName>
        <fullName evidence="3">GNAT family N-acetyltransferase</fullName>
    </submittedName>
    <submittedName>
        <fullName evidence="2">Streptothricin acetyltransferase</fullName>
    </submittedName>
</protein>
<evidence type="ECO:0000313" key="3">
    <source>
        <dbReference type="EMBL" id="MEC0484516.1"/>
    </source>
</evidence>
<dbReference type="InterPro" id="IPR008125">
    <property type="entry name" value="Streptothricin_AcTrfase"/>
</dbReference>
<reference evidence="2" key="2">
    <citation type="submission" date="2015-10" db="EMBL/GenBank/DDBJ databases">
        <authorList>
            <person name="Gilbert D.G."/>
        </authorList>
    </citation>
    <scope>NUCLEOTIDE SEQUENCE</scope>
    <source>
        <strain evidence="2">GO-13</strain>
    </source>
</reference>
<dbReference type="PRINTS" id="PR01754">
    <property type="entry name" value="SACTRNSFRASE"/>
</dbReference>
<reference evidence="2 4" key="1">
    <citation type="journal article" date="2015" name="Int. J. Syst. Evol. Microbiol.">
        <title>Bacillus glycinifermentans sp. nov., isolated from fermented soybean paste.</title>
        <authorList>
            <person name="Kim S.J."/>
            <person name="Dunlap C.A."/>
            <person name="Kwon S.W."/>
            <person name="Rooney A.P."/>
        </authorList>
    </citation>
    <scope>NUCLEOTIDE SEQUENCE [LARGE SCALE GENOMIC DNA]</scope>
    <source>
        <strain evidence="2 4">GO-13</strain>
    </source>
</reference>
<dbReference type="OrthoDB" id="9800193at2"/>
<gene>
    <name evidence="2" type="ORF">AB447_200380</name>
    <name evidence="3" type="ORF">P8828_06580</name>
</gene>
<dbReference type="GO" id="GO:0016747">
    <property type="term" value="F:acyltransferase activity, transferring groups other than amino-acyl groups"/>
    <property type="evidence" value="ECO:0007669"/>
    <property type="project" value="InterPro"/>
</dbReference>
<feature type="domain" description="N-acetyltransferase" evidence="1">
    <location>
        <begin position="3"/>
        <end position="179"/>
    </location>
</feature>
<sequence length="179" mass="20563">MNITIRKMTSGDLGRLPEIDDSFIVDSVLLLTLEENKIRYSVKPIPSCKKSYTDELEPADYSAYLDNPDQAVYLAFAGNQPAGLAAVKRNWNEYAYIEDIKVDPAFRRHGIGRKLMEQVKRWAQEKGLAGITLETQNNNVKACKFYENFGFEIGGFDLFLYKGIDQHQDEIAIYWYLTF</sequence>
<dbReference type="RefSeq" id="WP_048355759.1">
    <property type="nucleotide sequence ID" value="NZ_CP023481.1"/>
</dbReference>
<keyword evidence="2" id="KW-0808">Transferase</keyword>
<keyword evidence="5" id="KW-1185">Reference proteome</keyword>
<comment type="caution">
    <text evidence="2">The sequence shown here is derived from an EMBL/GenBank/DDBJ whole genome shotgun (WGS) entry which is preliminary data.</text>
</comment>
<dbReference type="EMBL" id="LECW02000001">
    <property type="protein sequence ID" value="KRT95605.1"/>
    <property type="molecule type" value="Genomic_DNA"/>
</dbReference>
<dbReference type="Proteomes" id="UP001341297">
    <property type="component" value="Unassembled WGS sequence"/>
</dbReference>
<accession>A0A0T6BVF2</accession>
<dbReference type="InterPro" id="IPR016181">
    <property type="entry name" value="Acyl_CoA_acyltransferase"/>
</dbReference>
<name>A0A0T6BVF2_9BACI</name>
<dbReference type="EMBL" id="JARRTL010000007">
    <property type="protein sequence ID" value="MEC0484516.1"/>
    <property type="molecule type" value="Genomic_DNA"/>
</dbReference>
<dbReference type="InterPro" id="IPR050276">
    <property type="entry name" value="MshD_Acetyltransferase"/>
</dbReference>
<evidence type="ECO:0000313" key="2">
    <source>
        <dbReference type="EMBL" id="KRT95605.1"/>
    </source>
</evidence>
<dbReference type="AlphaFoldDB" id="A0A0T6BVF2"/>
<dbReference type="Proteomes" id="UP000036168">
    <property type="component" value="Unassembled WGS sequence"/>
</dbReference>
<dbReference type="SUPFAM" id="SSF55729">
    <property type="entry name" value="Acyl-CoA N-acyltransferases (Nat)"/>
    <property type="match status" value="1"/>
</dbReference>
<evidence type="ECO:0000259" key="1">
    <source>
        <dbReference type="PROSITE" id="PS51186"/>
    </source>
</evidence>
<dbReference type="Pfam" id="PF00583">
    <property type="entry name" value="Acetyltransf_1"/>
    <property type="match status" value="1"/>
</dbReference>